<dbReference type="Gene3D" id="2.70.50.30">
    <property type="entry name" value="Coagulation Factor XIII, subunit A, domain 1"/>
    <property type="match status" value="1"/>
</dbReference>
<gene>
    <name evidence="5" type="ORF">PMAYCL1PPCAC_19372</name>
</gene>
<evidence type="ECO:0000256" key="2">
    <source>
        <dbReference type="ARBA" id="ARBA00009758"/>
    </source>
</evidence>
<dbReference type="GO" id="GO:0007266">
    <property type="term" value="P:Rho protein signal transduction"/>
    <property type="evidence" value="ECO:0007669"/>
    <property type="project" value="InterPro"/>
</dbReference>
<comment type="similarity">
    <text evidence="2">Belongs to the Rho GDI family.</text>
</comment>
<dbReference type="PRINTS" id="PR00492">
    <property type="entry name" value="RHOGDI"/>
</dbReference>
<dbReference type="PANTHER" id="PTHR10980">
    <property type="entry name" value="RHO GDP-DISSOCIATION INHIBITOR"/>
    <property type="match status" value="1"/>
</dbReference>
<dbReference type="GO" id="GO:0005094">
    <property type="term" value="F:Rho GDP-dissociation inhibitor activity"/>
    <property type="evidence" value="ECO:0007669"/>
    <property type="project" value="InterPro"/>
</dbReference>
<keyword evidence="6" id="KW-1185">Reference proteome</keyword>
<feature type="non-terminal residue" evidence="5">
    <location>
        <position position="1"/>
    </location>
</feature>
<comment type="subcellular location">
    <subcellularLocation>
        <location evidence="1">Cytoplasm</location>
    </subcellularLocation>
</comment>
<dbReference type="GO" id="GO:0016020">
    <property type="term" value="C:membrane"/>
    <property type="evidence" value="ECO:0007669"/>
    <property type="project" value="TreeGrafter"/>
</dbReference>
<proteinExistence type="inferred from homology"/>
<accession>A0AAN5CS43</accession>
<dbReference type="InterPro" id="IPR024792">
    <property type="entry name" value="RhoGDI_dom_sf"/>
</dbReference>
<evidence type="ECO:0008006" key="7">
    <source>
        <dbReference type="Google" id="ProtNLM"/>
    </source>
</evidence>
<organism evidence="5 6">
    <name type="scientific">Pristionchus mayeri</name>
    <dbReference type="NCBI Taxonomy" id="1317129"/>
    <lineage>
        <taxon>Eukaryota</taxon>
        <taxon>Metazoa</taxon>
        <taxon>Ecdysozoa</taxon>
        <taxon>Nematoda</taxon>
        <taxon>Chromadorea</taxon>
        <taxon>Rhabditida</taxon>
        <taxon>Rhabditina</taxon>
        <taxon>Diplogasteromorpha</taxon>
        <taxon>Diplogasteroidea</taxon>
        <taxon>Neodiplogasteridae</taxon>
        <taxon>Pristionchus</taxon>
    </lineage>
</organism>
<dbReference type="Pfam" id="PF02115">
    <property type="entry name" value="Rho_GDI"/>
    <property type="match status" value="1"/>
</dbReference>
<dbReference type="FunFam" id="2.70.50.30:FF:000004">
    <property type="entry name" value="Rho GDP-dissociation inhibitor 1"/>
    <property type="match status" value="1"/>
</dbReference>
<evidence type="ECO:0000256" key="3">
    <source>
        <dbReference type="ARBA" id="ARBA00022468"/>
    </source>
</evidence>
<dbReference type="AlphaFoldDB" id="A0AAN5CS43"/>
<evidence type="ECO:0000313" key="5">
    <source>
        <dbReference type="EMBL" id="GMR49177.1"/>
    </source>
</evidence>
<dbReference type="InterPro" id="IPR014756">
    <property type="entry name" value="Ig_E-set"/>
</dbReference>
<dbReference type="GO" id="GO:0005096">
    <property type="term" value="F:GTPase activator activity"/>
    <property type="evidence" value="ECO:0007669"/>
    <property type="project" value="UniProtKB-KW"/>
</dbReference>
<sequence length="193" mass="21657">SRVMSDVELDEPVDEFYKAPEKKTVAEIISADSGDSALDRYKASLLGNAAEAAQAVIDPTDPRVVIPKTLEIVSGGAVKDSIDLTQNPEGASMRLKEGVQYQLRLGFNVQREIVTGLRYLHRVTKMGITIEKESYMLGSYGPRLEVHHYNTPVDTAPEGMMQRGKYKIKSKLVDDDGHEYLVWSWNLEINKDW</sequence>
<reference evidence="6" key="1">
    <citation type="submission" date="2022-10" db="EMBL/GenBank/DDBJ databases">
        <title>Genome assembly of Pristionchus species.</title>
        <authorList>
            <person name="Yoshida K."/>
            <person name="Sommer R.J."/>
        </authorList>
    </citation>
    <scope>NUCLEOTIDE SEQUENCE [LARGE SCALE GENOMIC DNA]</scope>
    <source>
        <strain evidence="6">RS5460</strain>
    </source>
</reference>
<evidence type="ECO:0000256" key="1">
    <source>
        <dbReference type="ARBA" id="ARBA00004496"/>
    </source>
</evidence>
<protein>
    <recommendedName>
        <fullName evidence="7">Rho GDP dissociation inhibitor</fullName>
    </recommendedName>
</protein>
<evidence type="ECO:0000313" key="6">
    <source>
        <dbReference type="Proteomes" id="UP001328107"/>
    </source>
</evidence>
<name>A0AAN5CS43_9BILA</name>
<dbReference type="GO" id="GO:0005829">
    <property type="term" value="C:cytosol"/>
    <property type="evidence" value="ECO:0007669"/>
    <property type="project" value="TreeGrafter"/>
</dbReference>
<dbReference type="SUPFAM" id="SSF81296">
    <property type="entry name" value="E set domains"/>
    <property type="match status" value="1"/>
</dbReference>
<keyword evidence="4" id="KW-0963">Cytoplasm</keyword>
<dbReference type="PANTHER" id="PTHR10980:SF3">
    <property type="entry name" value="LD16419P"/>
    <property type="match status" value="1"/>
</dbReference>
<dbReference type="EMBL" id="BTRK01000004">
    <property type="protein sequence ID" value="GMR49177.1"/>
    <property type="molecule type" value="Genomic_DNA"/>
</dbReference>
<dbReference type="InterPro" id="IPR000406">
    <property type="entry name" value="Rho_GDI"/>
</dbReference>
<evidence type="ECO:0000256" key="4">
    <source>
        <dbReference type="ARBA" id="ARBA00022490"/>
    </source>
</evidence>
<comment type="caution">
    <text evidence="5">The sequence shown here is derived from an EMBL/GenBank/DDBJ whole genome shotgun (WGS) entry which is preliminary data.</text>
</comment>
<keyword evidence="3" id="KW-0343">GTPase activation</keyword>
<dbReference type="Proteomes" id="UP001328107">
    <property type="component" value="Unassembled WGS sequence"/>
</dbReference>